<dbReference type="EMBL" id="LSRQ01003940">
    <property type="protein sequence ID" value="OAY70348.1"/>
    <property type="molecule type" value="Genomic_DNA"/>
</dbReference>
<evidence type="ECO:0000256" key="9">
    <source>
        <dbReference type="PROSITE-ProRule" id="PRU10141"/>
    </source>
</evidence>
<name>A0A199V020_ANACO</name>
<feature type="binding site" evidence="9">
    <location>
        <position position="38"/>
    </location>
    <ligand>
        <name>ATP</name>
        <dbReference type="ChEBI" id="CHEBI:30616"/>
    </ligand>
</feature>
<comment type="similarity">
    <text evidence="1">Belongs to the protein kinase superfamily. CK1 Ser/Thr protein kinase family. Casein kinase I subfamily.</text>
</comment>
<feature type="domain" description="Protein kinase" evidence="12">
    <location>
        <begin position="9"/>
        <end position="257"/>
    </location>
</feature>
<dbReference type="FunFam" id="3.30.200.20:FF:000538">
    <property type="entry name" value="Putative Casein kinase I"/>
    <property type="match status" value="1"/>
</dbReference>
<dbReference type="InterPro" id="IPR011009">
    <property type="entry name" value="Kinase-like_dom_sf"/>
</dbReference>
<dbReference type="SMART" id="SM00220">
    <property type="entry name" value="S_TKc"/>
    <property type="match status" value="1"/>
</dbReference>
<evidence type="ECO:0000256" key="10">
    <source>
        <dbReference type="RuleBase" id="RU000304"/>
    </source>
</evidence>
<evidence type="ECO:0000259" key="12">
    <source>
        <dbReference type="PROSITE" id="PS50011"/>
    </source>
</evidence>
<evidence type="ECO:0000313" key="14">
    <source>
        <dbReference type="Proteomes" id="UP000092600"/>
    </source>
</evidence>
<dbReference type="EC" id="2.7.11.1" evidence="3"/>
<feature type="region of interest" description="Disordered" evidence="11">
    <location>
        <begin position="280"/>
        <end position="307"/>
    </location>
</feature>
<dbReference type="GO" id="GO:0005524">
    <property type="term" value="F:ATP binding"/>
    <property type="evidence" value="ECO:0007669"/>
    <property type="project" value="UniProtKB-UniRule"/>
</dbReference>
<dbReference type="PANTHER" id="PTHR11909">
    <property type="entry name" value="CASEIN KINASE-RELATED"/>
    <property type="match status" value="1"/>
</dbReference>
<dbReference type="InterPro" id="IPR008271">
    <property type="entry name" value="Ser/Thr_kinase_AS"/>
</dbReference>
<feature type="compositionally biased region" description="Polar residues" evidence="11">
    <location>
        <begin position="280"/>
        <end position="289"/>
    </location>
</feature>
<keyword evidence="8 9" id="KW-0067">ATP-binding</keyword>
<dbReference type="SUPFAM" id="SSF56112">
    <property type="entry name" value="Protein kinase-like (PK-like)"/>
    <property type="match status" value="1"/>
</dbReference>
<dbReference type="PROSITE" id="PS00107">
    <property type="entry name" value="PROTEIN_KINASE_ATP"/>
    <property type="match status" value="1"/>
</dbReference>
<keyword evidence="5" id="KW-0808">Transferase</keyword>
<dbReference type="InterPro" id="IPR000719">
    <property type="entry name" value="Prot_kinase_dom"/>
</dbReference>
<evidence type="ECO:0000256" key="2">
    <source>
        <dbReference type="ARBA" id="ARBA00011245"/>
    </source>
</evidence>
<evidence type="ECO:0000256" key="1">
    <source>
        <dbReference type="ARBA" id="ARBA00005926"/>
    </source>
</evidence>
<evidence type="ECO:0000256" key="6">
    <source>
        <dbReference type="ARBA" id="ARBA00022741"/>
    </source>
</evidence>
<sequence>MEHVIGGKFKLGRKIGSGSFGELYLGTNIQSGEEVAIKLESVKTKHPQLHYESKLYMLLQGGTGIPHLKWFGMEGEYHIMVIDLLGPSLEDLFNYCNRKFTLKTVLMLADQLLNRVEYMHSRGFLHRDIKPDNFLIGLGRKANQVYIIDFGLAKSIETFKLINTYLTEQSRRDDLESLGYVLMYFLRGSLPWQGLKAGTKKQKYDKISEKKLLTPFEVLCKSYSPEFISYFQYCRSLRFEDKPDYAYLKKLFRDLFIREGYQYDYVFDWTVLKYPQIGSNTRSRPSGRTTAVGPSADRAERTSVGQDIRDRFSGAVEAFARRNASGSGHPGDHSKQKTVEDSRMPSKEPRLHQSGGMESRSSQARNAQGDPSLRNFEFLSISAERRK</sequence>
<evidence type="ECO:0000256" key="3">
    <source>
        <dbReference type="ARBA" id="ARBA00012513"/>
    </source>
</evidence>
<keyword evidence="7 13" id="KW-0418">Kinase</keyword>
<dbReference type="PROSITE" id="PS00108">
    <property type="entry name" value="PROTEIN_KINASE_ST"/>
    <property type="match status" value="1"/>
</dbReference>
<evidence type="ECO:0000256" key="5">
    <source>
        <dbReference type="ARBA" id="ARBA00022679"/>
    </source>
</evidence>
<evidence type="ECO:0000256" key="11">
    <source>
        <dbReference type="SAM" id="MobiDB-lite"/>
    </source>
</evidence>
<dbReference type="Pfam" id="PF00069">
    <property type="entry name" value="Pkinase"/>
    <property type="match status" value="1"/>
</dbReference>
<evidence type="ECO:0000256" key="8">
    <source>
        <dbReference type="ARBA" id="ARBA00022840"/>
    </source>
</evidence>
<feature type="compositionally biased region" description="Basic and acidic residues" evidence="11">
    <location>
        <begin position="330"/>
        <end position="351"/>
    </location>
</feature>
<dbReference type="InterPro" id="IPR017441">
    <property type="entry name" value="Protein_kinase_ATP_BS"/>
</dbReference>
<dbReference type="Gene3D" id="1.10.510.10">
    <property type="entry name" value="Transferase(Phosphotransferase) domain 1"/>
    <property type="match status" value="1"/>
</dbReference>
<comment type="subunit">
    <text evidence="2">Monomer.</text>
</comment>
<feature type="compositionally biased region" description="Basic and acidic residues" evidence="11">
    <location>
        <begin position="297"/>
        <end position="307"/>
    </location>
</feature>
<proteinExistence type="inferred from homology"/>
<organism evidence="13 14">
    <name type="scientific">Ananas comosus</name>
    <name type="common">Pineapple</name>
    <name type="synonym">Ananas ananas</name>
    <dbReference type="NCBI Taxonomy" id="4615"/>
    <lineage>
        <taxon>Eukaryota</taxon>
        <taxon>Viridiplantae</taxon>
        <taxon>Streptophyta</taxon>
        <taxon>Embryophyta</taxon>
        <taxon>Tracheophyta</taxon>
        <taxon>Spermatophyta</taxon>
        <taxon>Magnoliopsida</taxon>
        <taxon>Liliopsida</taxon>
        <taxon>Poales</taxon>
        <taxon>Bromeliaceae</taxon>
        <taxon>Bromelioideae</taxon>
        <taxon>Ananas</taxon>
    </lineage>
</organism>
<comment type="caution">
    <text evidence="13">The sequence shown here is derived from an EMBL/GenBank/DDBJ whole genome shotgun (WGS) entry which is preliminary data.</text>
</comment>
<dbReference type="Proteomes" id="UP000092600">
    <property type="component" value="Unassembled WGS sequence"/>
</dbReference>
<keyword evidence="6 9" id="KW-0547">Nucleotide-binding</keyword>
<evidence type="ECO:0000313" key="13">
    <source>
        <dbReference type="EMBL" id="OAY70348.1"/>
    </source>
</evidence>
<accession>A0A199V020</accession>
<protein>
    <recommendedName>
        <fullName evidence="3">non-specific serine/threonine protein kinase</fullName>
        <ecNumber evidence="3">2.7.11.1</ecNumber>
    </recommendedName>
</protein>
<dbReference type="STRING" id="4615.A0A199V020"/>
<dbReference type="PROSITE" id="PS50011">
    <property type="entry name" value="PROTEIN_KINASE_DOM"/>
    <property type="match status" value="1"/>
</dbReference>
<keyword evidence="4 10" id="KW-0723">Serine/threonine-protein kinase</keyword>
<dbReference type="GO" id="GO:0004674">
    <property type="term" value="F:protein serine/threonine kinase activity"/>
    <property type="evidence" value="ECO:0007669"/>
    <property type="project" value="UniProtKB-KW"/>
</dbReference>
<reference evidence="13 14" key="1">
    <citation type="journal article" date="2016" name="DNA Res.">
        <title>The draft genome of MD-2 pineapple using hybrid error correction of long reads.</title>
        <authorList>
            <person name="Redwan R.M."/>
            <person name="Saidin A."/>
            <person name="Kumar S.V."/>
        </authorList>
    </citation>
    <scope>NUCLEOTIDE SEQUENCE [LARGE SCALE GENOMIC DNA]</scope>
    <source>
        <strain evidence="14">cv. MD2</strain>
        <tissue evidence="13">Leaf</tissue>
    </source>
</reference>
<feature type="region of interest" description="Disordered" evidence="11">
    <location>
        <begin position="321"/>
        <end position="387"/>
    </location>
</feature>
<dbReference type="AlphaFoldDB" id="A0A199V020"/>
<evidence type="ECO:0000256" key="4">
    <source>
        <dbReference type="ARBA" id="ARBA00022527"/>
    </source>
</evidence>
<evidence type="ECO:0000256" key="7">
    <source>
        <dbReference type="ARBA" id="ARBA00022777"/>
    </source>
</evidence>
<dbReference type="InterPro" id="IPR050235">
    <property type="entry name" value="CK1_Ser-Thr_kinase"/>
</dbReference>
<gene>
    <name evidence="13" type="ORF">ACMD2_22107</name>
</gene>